<evidence type="ECO:0000313" key="1">
    <source>
        <dbReference type="EMBL" id="MDO9713415.1"/>
    </source>
</evidence>
<dbReference type="EC" id="1.11.1.-" evidence="1"/>
<dbReference type="SUPFAM" id="SSF82784">
    <property type="entry name" value="OsmC-like"/>
    <property type="match status" value="1"/>
</dbReference>
<evidence type="ECO:0000313" key="2">
    <source>
        <dbReference type="Proteomes" id="UP001243009"/>
    </source>
</evidence>
<keyword evidence="2" id="KW-1185">Reference proteome</keyword>
<accession>A0ABT9EBZ0</accession>
<proteinExistence type="predicted"/>
<dbReference type="RefSeq" id="WP_305108272.1">
    <property type="nucleotide sequence ID" value="NZ_JAUTWS010000088.1"/>
</dbReference>
<dbReference type="InterPro" id="IPR052924">
    <property type="entry name" value="OsmC/Ohr_hydroprdx_reductase"/>
</dbReference>
<gene>
    <name evidence="1" type="ORF">Q7A36_34125</name>
</gene>
<dbReference type="Pfam" id="PF02566">
    <property type="entry name" value="OsmC"/>
    <property type="match status" value="1"/>
</dbReference>
<keyword evidence="1" id="KW-0575">Peroxidase</keyword>
<comment type="caution">
    <text evidence="1">The sequence shown here is derived from an EMBL/GenBank/DDBJ whole genome shotgun (WGS) entry which is preliminary data.</text>
</comment>
<protein>
    <submittedName>
        <fullName evidence="1">OsmC family protein</fullName>
        <ecNumber evidence="1">1.11.1.-</ecNumber>
    </submittedName>
</protein>
<dbReference type="EMBL" id="JAUTWS010000088">
    <property type="protein sequence ID" value="MDO9713415.1"/>
    <property type="molecule type" value="Genomic_DNA"/>
</dbReference>
<dbReference type="GO" id="GO:0004601">
    <property type="term" value="F:peroxidase activity"/>
    <property type="evidence" value="ECO:0007669"/>
    <property type="project" value="UniProtKB-KW"/>
</dbReference>
<dbReference type="InterPro" id="IPR003718">
    <property type="entry name" value="OsmC/Ohr_fam"/>
</dbReference>
<keyword evidence="1" id="KW-0560">Oxidoreductase</keyword>
<dbReference type="Proteomes" id="UP001243009">
    <property type="component" value="Unassembled WGS sequence"/>
</dbReference>
<reference evidence="1 2" key="1">
    <citation type="submission" date="2023-08" db="EMBL/GenBank/DDBJ databases">
        <title>The draft genome sequence of Paracraurococcus sp. LOR1-02.</title>
        <authorList>
            <person name="Kingkaew E."/>
            <person name="Tanasupawat S."/>
        </authorList>
    </citation>
    <scope>NUCLEOTIDE SEQUENCE [LARGE SCALE GENOMIC DNA]</scope>
    <source>
        <strain evidence="1 2">LOR1-02</strain>
    </source>
</reference>
<dbReference type="Gene3D" id="3.30.300.20">
    <property type="match status" value="1"/>
</dbReference>
<dbReference type="InterPro" id="IPR015946">
    <property type="entry name" value="KH_dom-like_a/b"/>
</dbReference>
<dbReference type="PANTHER" id="PTHR35368:SF1">
    <property type="entry name" value="HYDROPEROXIDE REDUCTASE"/>
    <property type="match status" value="1"/>
</dbReference>
<name>A0ABT9EBZ0_9PROT</name>
<dbReference type="InterPro" id="IPR036102">
    <property type="entry name" value="OsmC/Ohrsf"/>
</dbReference>
<organism evidence="1 2">
    <name type="scientific">Paracraurococcus lichenis</name>
    <dbReference type="NCBI Taxonomy" id="3064888"/>
    <lineage>
        <taxon>Bacteria</taxon>
        <taxon>Pseudomonadati</taxon>
        <taxon>Pseudomonadota</taxon>
        <taxon>Alphaproteobacteria</taxon>
        <taxon>Acetobacterales</taxon>
        <taxon>Roseomonadaceae</taxon>
        <taxon>Paracraurococcus</taxon>
    </lineage>
</organism>
<sequence length="182" mass="19303">MSTLDEYLALKRPAFQALKAKARAPGYEPAALRAVVTVEGRSGVRRIRLRGHQILTDSPPDFVGYDLGPSSPEVALGALGSCLAHSWLIQAAVHGLPLEAVEVEVTGRLDARAGEPGHEDIRPEPQGIGFTVRLTTAASAAEIAAVEAAVDRACPILNLLRRPQAIAARVERVPPQGDPRDA</sequence>
<dbReference type="PANTHER" id="PTHR35368">
    <property type="entry name" value="HYDROPEROXIDE REDUCTASE"/>
    <property type="match status" value="1"/>
</dbReference>